<feature type="active site" evidence="5">
    <location>
        <position position="496"/>
    </location>
</feature>
<dbReference type="PANTHER" id="PTHR11061">
    <property type="entry name" value="RNA M5U METHYLTRANSFERASE"/>
    <property type="match status" value="1"/>
</dbReference>
<evidence type="ECO:0000256" key="2">
    <source>
        <dbReference type="ARBA" id="ARBA00022679"/>
    </source>
</evidence>
<keyword evidence="3 4" id="KW-0949">S-adenosyl-L-methionine</keyword>
<dbReference type="PROSITE" id="PS01230">
    <property type="entry name" value="TRMA_1"/>
    <property type="match status" value="1"/>
</dbReference>
<dbReference type="Pfam" id="PF05958">
    <property type="entry name" value="tRNA_U5-meth_tr"/>
    <property type="match status" value="1"/>
</dbReference>
<sequence length="544" mass="63880">MKKNSKENDFALLKIVGLAYNGFGIGKFIKSEESDKITFVDYACTDDLLRVKIYEEHKRYNFGKIDEIIAPSPIRIKPVCPHFTICGGCNYLNIPYDYEIYWKKKIFENEFKKMRSSIKSEDCKSANEHKKQENYNNHKNYANFGNKENISNVNLENYANKNHENICNDENIEFSKYFPENLQESLTEKIDIIKSDDFLHYRQKISLKVYSDESIGFFKKNSHYVVDVDYCYLASNEINIMIKKVRNFFLENNQNLLKKVKSIILTYTGIENAIFQLKEELSGKEKKLLLNLDINKIYIEFNKIINESLNNNTDNNTNNNIDTDKDYFAINEVKFAHEVLSFIQVNKKQNEYLINFIVDYLINYLKTYNNNYKNNKNDYKFESVLDLYCGYGNITFFTIPFTSNVIGVESNPYSIKLANKNIILNNDLIKYCKSGRQEKKLNISFINENVEDFLRNSVKNNLIYDLIIIDPPRAGIKGLVPHIIKLNPEVVIYVSCDPLTLLRDLKVFISEGYFIDDIKLIDMFPRTYHIESLVFLNRKKIDKK</sequence>
<dbReference type="SUPFAM" id="SSF50249">
    <property type="entry name" value="Nucleic acid-binding proteins"/>
    <property type="match status" value="1"/>
</dbReference>
<dbReference type="Gene3D" id="3.40.50.150">
    <property type="entry name" value="Vaccinia Virus protein VP39"/>
    <property type="match status" value="2"/>
</dbReference>
<comment type="similarity">
    <text evidence="4">Belongs to the class I-like SAM-binding methyltransferase superfamily. RNA M5U methyltransferase family.</text>
</comment>
<dbReference type="InterPro" id="IPR030390">
    <property type="entry name" value="MeTrfase_TrmA_AS"/>
</dbReference>
<dbReference type="CDD" id="cd02440">
    <property type="entry name" value="AdoMet_MTases"/>
    <property type="match status" value="1"/>
</dbReference>
<feature type="binding site" evidence="4">
    <location>
        <position position="409"/>
    </location>
    <ligand>
        <name>S-adenosyl-L-methionine</name>
        <dbReference type="ChEBI" id="CHEBI:59789"/>
    </ligand>
</feature>
<keyword evidence="1 4" id="KW-0489">Methyltransferase</keyword>
<dbReference type="GO" id="GO:0070041">
    <property type="term" value="F:rRNA (uridine-C5-)-methyltransferase activity"/>
    <property type="evidence" value="ECO:0007669"/>
    <property type="project" value="TreeGrafter"/>
</dbReference>
<dbReference type="InterPro" id="IPR010280">
    <property type="entry name" value="U5_MeTrfase_fam"/>
</dbReference>
<comment type="caution">
    <text evidence="6">The sequence shown here is derived from an EMBL/GenBank/DDBJ whole genome shotgun (WGS) entry which is preliminary data.</text>
</comment>
<evidence type="ECO:0000313" key="6">
    <source>
        <dbReference type="EMBL" id="RZD19128.1"/>
    </source>
</evidence>
<dbReference type="InterPro" id="IPR029063">
    <property type="entry name" value="SAM-dependent_MTases_sf"/>
</dbReference>
<evidence type="ECO:0000256" key="3">
    <source>
        <dbReference type="ARBA" id="ARBA00022691"/>
    </source>
</evidence>
<organism evidence="6 7">
    <name type="scientific">Candidatus Acididesulfobacter diazotrophicus</name>
    <dbReference type="NCBI Taxonomy" id="2597226"/>
    <lineage>
        <taxon>Bacteria</taxon>
        <taxon>Deltaproteobacteria</taxon>
        <taxon>Candidatus Acidulodesulfobacterales</taxon>
        <taxon>Candidatus Acididesulfobacter</taxon>
    </lineage>
</organism>
<name>A0A519BPD3_9DELT</name>
<evidence type="ECO:0000256" key="4">
    <source>
        <dbReference type="PROSITE-ProRule" id="PRU01024"/>
    </source>
</evidence>
<dbReference type="InterPro" id="IPR012340">
    <property type="entry name" value="NA-bd_OB-fold"/>
</dbReference>
<feature type="binding site" evidence="4">
    <location>
        <position position="470"/>
    </location>
    <ligand>
        <name>S-adenosyl-L-methionine</name>
        <dbReference type="ChEBI" id="CHEBI:59789"/>
    </ligand>
</feature>
<dbReference type="GO" id="GO:0070475">
    <property type="term" value="P:rRNA base methylation"/>
    <property type="evidence" value="ECO:0007669"/>
    <property type="project" value="TreeGrafter"/>
</dbReference>
<reference evidence="6 7" key="1">
    <citation type="journal article" date="2019" name="ISME J.">
        <title>Insights into ecological role of a new deltaproteobacterial order Candidatus Acidulodesulfobacterales by metagenomics and metatranscriptomics.</title>
        <authorList>
            <person name="Tan S."/>
            <person name="Liu J."/>
            <person name="Fang Y."/>
            <person name="Hedlund B.P."/>
            <person name="Lian Z.H."/>
            <person name="Huang L.Y."/>
            <person name="Li J.T."/>
            <person name="Huang L.N."/>
            <person name="Li W.J."/>
            <person name="Jiang H.C."/>
            <person name="Dong H.L."/>
            <person name="Shu W.S."/>
        </authorList>
    </citation>
    <scope>NUCLEOTIDE SEQUENCE [LARGE SCALE GENOMIC DNA]</scope>
    <source>
        <strain evidence="6">AP1</strain>
    </source>
</reference>
<keyword evidence="2 4" id="KW-0808">Transferase</keyword>
<dbReference type="PANTHER" id="PTHR11061:SF30">
    <property type="entry name" value="TRNA (URACIL(54)-C(5))-METHYLTRANSFERASE"/>
    <property type="match status" value="1"/>
</dbReference>
<feature type="active site" description="Nucleophile" evidence="4">
    <location>
        <position position="496"/>
    </location>
</feature>
<dbReference type="Gene3D" id="2.40.50.1070">
    <property type="match status" value="1"/>
</dbReference>
<gene>
    <name evidence="6" type="ORF">EVG15_03210</name>
</gene>
<proteinExistence type="inferred from homology"/>
<feature type="binding site" evidence="4">
    <location>
        <position position="388"/>
    </location>
    <ligand>
        <name>S-adenosyl-L-methionine</name>
        <dbReference type="ChEBI" id="CHEBI:59789"/>
    </ligand>
</feature>
<evidence type="ECO:0000313" key="7">
    <source>
        <dbReference type="Proteomes" id="UP000319296"/>
    </source>
</evidence>
<dbReference type="EMBL" id="SGBB01000003">
    <property type="protein sequence ID" value="RZD19128.1"/>
    <property type="molecule type" value="Genomic_DNA"/>
</dbReference>
<evidence type="ECO:0000256" key="5">
    <source>
        <dbReference type="PROSITE-ProRule" id="PRU10015"/>
    </source>
</evidence>
<protein>
    <submittedName>
        <fullName evidence="6">Class I SAM-dependent RNA methyltransferase</fullName>
    </submittedName>
</protein>
<dbReference type="Gene3D" id="2.40.50.140">
    <property type="entry name" value="Nucleic acid-binding proteins"/>
    <property type="match status" value="1"/>
</dbReference>
<feature type="binding site" evidence="4">
    <location>
        <position position="344"/>
    </location>
    <ligand>
        <name>S-adenosyl-L-methionine</name>
        <dbReference type="ChEBI" id="CHEBI:59789"/>
    </ligand>
</feature>
<dbReference type="Proteomes" id="UP000319296">
    <property type="component" value="Unassembled WGS sequence"/>
</dbReference>
<dbReference type="AlphaFoldDB" id="A0A519BPD3"/>
<evidence type="ECO:0000256" key="1">
    <source>
        <dbReference type="ARBA" id="ARBA00022603"/>
    </source>
</evidence>
<dbReference type="PROSITE" id="PS51687">
    <property type="entry name" value="SAM_MT_RNA_M5U"/>
    <property type="match status" value="1"/>
</dbReference>
<accession>A0A519BPD3</accession>
<dbReference type="SUPFAM" id="SSF53335">
    <property type="entry name" value="S-adenosyl-L-methionine-dependent methyltransferases"/>
    <property type="match status" value="1"/>
</dbReference>